<name>A0AAC9HR42_9PSEU</name>
<evidence type="ECO:0000313" key="1">
    <source>
        <dbReference type="EMBL" id="AOS64024.1"/>
    </source>
</evidence>
<keyword evidence="2" id="KW-1185">Reference proteome</keyword>
<reference evidence="2" key="1">
    <citation type="submission" date="2016-03" db="EMBL/GenBank/DDBJ databases">
        <title>Complete genome sequence of the type strain Actinoalloteichus hymeniacidonis DSM 45092.</title>
        <authorList>
            <person name="Schaffert L."/>
            <person name="Albersmeier A."/>
            <person name="Winkler A."/>
            <person name="Kalinowski J."/>
            <person name="Zotchev S."/>
            <person name="Ruckert C."/>
        </authorList>
    </citation>
    <scope>NUCLEOTIDE SEQUENCE [LARGE SCALE GENOMIC DNA]</scope>
    <source>
        <strain evidence="2">HPA177(T) (DSM 45092(T))</strain>
    </source>
</reference>
<protein>
    <submittedName>
        <fullName evidence="1">Uncharacterized protein</fullName>
    </submittedName>
</protein>
<dbReference type="AlphaFoldDB" id="A0AAC9HR42"/>
<dbReference type="Proteomes" id="UP000095210">
    <property type="component" value="Chromosome"/>
</dbReference>
<accession>A0AAC9HR42</accession>
<gene>
    <name evidence="1" type="ORF">TL08_16120</name>
</gene>
<sequence>MTRIDFDPRLSVETVLTTVRTTFDSRDYHWEQHDGLSTVASEGGRPVANVAVSQRLRVSIRIDVARHRVVLSQETLGAAYTANGSPLFMLKLGRRLSKIGRAVQQDLAAAALR</sequence>
<dbReference type="RefSeq" id="WP_069850070.1">
    <property type="nucleotide sequence ID" value="NZ_CP014859.1"/>
</dbReference>
<dbReference type="KEGG" id="ahm:TL08_16120"/>
<organism evidence="1 2">
    <name type="scientific">Actinoalloteichus hymeniacidonis</name>
    <dbReference type="NCBI Taxonomy" id="340345"/>
    <lineage>
        <taxon>Bacteria</taxon>
        <taxon>Bacillati</taxon>
        <taxon>Actinomycetota</taxon>
        <taxon>Actinomycetes</taxon>
        <taxon>Pseudonocardiales</taxon>
        <taxon>Pseudonocardiaceae</taxon>
        <taxon>Actinoalloteichus</taxon>
    </lineage>
</organism>
<evidence type="ECO:0000313" key="2">
    <source>
        <dbReference type="Proteomes" id="UP000095210"/>
    </source>
</evidence>
<dbReference type="EMBL" id="CP014859">
    <property type="protein sequence ID" value="AOS64024.1"/>
    <property type="molecule type" value="Genomic_DNA"/>
</dbReference>
<proteinExistence type="predicted"/>